<reference evidence="3 4" key="1">
    <citation type="submission" date="2022-05" db="EMBL/GenBank/DDBJ databases">
        <authorList>
            <consortium name="Genoscope - CEA"/>
            <person name="William W."/>
        </authorList>
    </citation>
    <scope>NUCLEOTIDE SEQUENCE [LARGE SCALE GENOMIC DNA]</scope>
</reference>
<feature type="region of interest" description="Disordered" evidence="1">
    <location>
        <begin position="123"/>
        <end position="191"/>
    </location>
</feature>
<feature type="transmembrane region" description="Helical" evidence="2">
    <location>
        <begin position="21"/>
        <end position="39"/>
    </location>
</feature>
<organism evidence="3 4">
    <name type="scientific">Porites lobata</name>
    <dbReference type="NCBI Taxonomy" id="104759"/>
    <lineage>
        <taxon>Eukaryota</taxon>
        <taxon>Metazoa</taxon>
        <taxon>Cnidaria</taxon>
        <taxon>Anthozoa</taxon>
        <taxon>Hexacorallia</taxon>
        <taxon>Scleractinia</taxon>
        <taxon>Fungiina</taxon>
        <taxon>Poritidae</taxon>
        <taxon>Porites</taxon>
    </lineage>
</organism>
<dbReference type="InterPro" id="IPR008160">
    <property type="entry name" value="Collagen"/>
</dbReference>
<dbReference type="Pfam" id="PF01391">
    <property type="entry name" value="Collagen"/>
    <property type="match status" value="1"/>
</dbReference>
<evidence type="ECO:0000256" key="2">
    <source>
        <dbReference type="SAM" id="Phobius"/>
    </source>
</evidence>
<dbReference type="Proteomes" id="UP001159405">
    <property type="component" value="Unassembled WGS sequence"/>
</dbReference>
<sequence length="473" mass="52415">MKMESQRKSSSQCNDIFSKSSWLFPFLSMSLTIALFLRMEAINNKTEINDMRIYKVESQMKIVMTFHATDDENVKLSQESMKSLLSTRIRRSMNSASNSSPSIEDVRREINIRISQLKPQSWCQPSKNACVPGPPGEKGSRGSRGRRGRSGDKGKRGARGIMGPPGRHGKQGIIGVPGIKGEKGEKGAMGPRGIMGLKGDPGESISIPEAMVSPSYCLDNSWFPAKAWWVKISFLLLGSNKFKLLYFRNETCNGNGNLYKYLLFVYCDITLQDTPWTLIARFSNRDTKSWMRDDGLWWYDQNASMGTTTDPSVNGDMISPAFWMVRGGEFKITRSDDSSHTPLLQTTGNCLGGQTFRSKITSYGNFRNGKVWSSDRCLGSCTVQYGGQYKTTDGFQQAECSSDIQSSNKIGFWCDWDGGDGSVMMIGGGGSGCDRADHGIGITEANDASFGYANENDFGYIAEASYSLNLWIR</sequence>
<proteinExistence type="predicted"/>
<protein>
    <submittedName>
        <fullName evidence="3">Uncharacterized protein</fullName>
    </submittedName>
</protein>
<gene>
    <name evidence="3" type="ORF">PLOB_00029991</name>
</gene>
<accession>A0ABN8NWT1</accession>
<keyword evidence="4" id="KW-1185">Reference proteome</keyword>
<keyword evidence="2" id="KW-1133">Transmembrane helix</keyword>
<keyword evidence="2" id="KW-0472">Membrane</keyword>
<evidence type="ECO:0000313" key="3">
    <source>
        <dbReference type="EMBL" id="CAH3123462.1"/>
    </source>
</evidence>
<evidence type="ECO:0000313" key="4">
    <source>
        <dbReference type="Proteomes" id="UP001159405"/>
    </source>
</evidence>
<comment type="caution">
    <text evidence="3">The sequence shown here is derived from an EMBL/GenBank/DDBJ whole genome shotgun (WGS) entry which is preliminary data.</text>
</comment>
<dbReference type="EMBL" id="CALNXK010000038">
    <property type="protein sequence ID" value="CAH3123462.1"/>
    <property type="molecule type" value="Genomic_DNA"/>
</dbReference>
<evidence type="ECO:0000256" key="1">
    <source>
        <dbReference type="SAM" id="MobiDB-lite"/>
    </source>
</evidence>
<keyword evidence="2" id="KW-0812">Transmembrane</keyword>
<name>A0ABN8NWT1_9CNID</name>
<dbReference type="PANTHER" id="PTHR24637">
    <property type="entry name" value="COLLAGEN"/>
    <property type="match status" value="1"/>
</dbReference>